<dbReference type="KEGG" id="pmrn:116940219"/>
<dbReference type="PRINTS" id="PR00376">
    <property type="entry name" value="IL1BCENZYME"/>
</dbReference>
<dbReference type="PANTHER" id="PTHR10454:SF232">
    <property type="entry name" value="AT03047P-RELATED"/>
    <property type="match status" value="1"/>
</dbReference>
<dbReference type="GO" id="GO:0043525">
    <property type="term" value="P:positive regulation of neuron apoptotic process"/>
    <property type="evidence" value="ECO:0007669"/>
    <property type="project" value="TreeGrafter"/>
</dbReference>
<keyword evidence="4" id="KW-0378">Hydrolase</keyword>
<dbReference type="GeneID" id="116940219"/>
<reference evidence="12" key="1">
    <citation type="submission" date="2025-08" db="UniProtKB">
        <authorList>
            <consortium name="RefSeq"/>
        </authorList>
    </citation>
    <scope>IDENTIFICATION</scope>
    <source>
        <tissue evidence="12">Sperm</tissue>
    </source>
</reference>
<feature type="region of interest" description="Disordered" evidence="8">
    <location>
        <begin position="77"/>
        <end position="101"/>
    </location>
</feature>
<evidence type="ECO:0000256" key="3">
    <source>
        <dbReference type="ARBA" id="ARBA00022703"/>
    </source>
</evidence>
<organism evidence="11 12">
    <name type="scientific">Petromyzon marinus</name>
    <name type="common">Sea lamprey</name>
    <dbReference type="NCBI Taxonomy" id="7757"/>
    <lineage>
        <taxon>Eukaryota</taxon>
        <taxon>Metazoa</taxon>
        <taxon>Chordata</taxon>
        <taxon>Craniata</taxon>
        <taxon>Vertebrata</taxon>
        <taxon>Cyclostomata</taxon>
        <taxon>Hyperoartia</taxon>
        <taxon>Petromyzontiformes</taxon>
        <taxon>Petromyzontidae</taxon>
        <taxon>Petromyzon</taxon>
    </lineage>
</organism>
<dbReference type="Pfam" id="PF00656">
    <property type="entry name" value="Peptidase_C14"/>
    <property type="match status" value="1"/>
</dbReference>
<dbReference type="RefSeq" id="XP_032805578.1">
    <property type="nucleotide sequence ID" value="XM_032949687.1"/>
</dbReference>
<evidence type="ECO:0000256" key="2">
    <source>
        <dbReference type="ARBA" id="ARBA00022670"/>
    </source>
</evidence>
<dbReference type="Gene3D" id="3.40.50.1460">
    <property type="match status" value="1"/>
</dbReference>
<dbReference type="FunFam" id="3.40.50.1460:FF:000001">
    <property type="entry name" value="Caspase-3 preproprotein"/>
    <property type="match status" value="1"/>
</dbReference>
<sequence length="393" mass="43301">MRMASEKGVPLLSLTAAQIRSGDQHGWGLLCARCERSSIADVLASGPRPGGTLFFAQKPAKQIGKLHSVSMACNMDNDEDNIEATGSSQEDRGEEEDALDGHLKKDIKTMIKKISRVVIKGACMGDASMKPDGHLEEMDSQIHSYSMHYKSIGNCIIINNENFFPRAGMAKRNGTQMDVSRLSECFDSLGFDVKYRKDLTCEEMRTFLKEVSQENLKNCACLVCVVLSHGEDGVVYGTDGPLPLSDIVKPFADSSCPSLVGKPRLVFIQACRGTLLDKGVDKVECDGDPDVKEASLLPTVDLMQPDFLFAFATVSGYFSWRNPANGSCFIQLLCSELQEHGQRMELTKILTRVNRRVATEFTSNTTDADLNNSKQIPCTVSMLTKELYLLKRA</sequence>
<comment type="similarity">
    <text evidence="1 7">Belongs to the peptidase C14A family.</text>
</comment>
<feature type="domain" description="Caspase family p20" evidence="10">
    <location>
        <begin position="151"/>
        <end position="275"/>
    </location>
</feature>
<dbReference type="SMART" id="SM00115">
    <property type="entry name" value="CASc"/>
    <property type="match status" value="1"/>
</dbReference>
<keyword evidence="6" id="KW-0865">Zymogen</keyword>
<dbReference type="Gene3D" id="3.30.70.1470">
    <property type="entry name" value="Caspase-like"/>
    <property type="match status" value="1"/>
</dbReference>
<evidence type="ECO:0000256" key="8">
    <source>
        <dbReference type="SAM" id="MobiDB-lite"/>
    </source>
</evidence>
<dbReference type="PROSITE" id="PS50208">
    <property type="entry name" value="CASPASE_P20"/>
    <property type="match status" value="1"/>
</dbReference>
<protein>
    <submittedName>
        <fullName evidence="12">Caspase-3-like isoform X1</fullName>
    </submittedName>
</protein>
<keyword evidence="5" id="KW-0788">Thiol protease</keyword>
<evidence type="ECO:0000313" key="11">
    <source>
        <dbReference type="Proteomes" id="UP001318040"/>
    </source>
</evidence>
<name>A0AAJ7SVW3_PETMA</name>
<gene>
    <name evidence="12" type="primary">LOC116940219</name>
</gene>
<dbReference type="InterPro" id="IPR029030">
    <property type="entry name" value="Caspase-like_dom_sf"/>
</dbReference>
<dbReference type="PROSITE" id="PS50207">
    <property type="entry name" value="CASPASE_P10"/>
    <property type="match status" value="1"/>
</dbReference>
<keyword evidence="2" id="KW-0645">Protease</keyword>
<proteinExistence type="inferred from homology"/>
<evidence type="ECO:0000256" key="4">
    <source>
        <dbReference type="ARBA" id="ARBA00022801"/>
    </source>
</evidence>
<dbReference type="InterPro" id="IPR001309">
    <property type="entry name" value="Pept_C14_p20"/>
</dbReference>
<evidence type="ECO:0000256" key="1">
    <source>
        <dbReference type="ARBA" id="ARBA00010134"/>
    </source>
</evidence>
<dbReference type="PANTHER" id="PTHR10454">
    <property type="entry name" value="CASPASE"/>
    <property type="match status" value="1"/>
</dbReference>
<accession>A0AAJ7SVW3</accession>
<dbReference type="GO" id="GO:0006508">
    <property type="term" value="P:proteolysis"/>
    <property type="evidence" value="ECO:0007669"/>
    <property type="project" value="UniProtKB-KW"/>
</dbReference>
<keyword evidence="11" id="KW-1185">Reference proteome</keyword>
<dbReference type="AlphaFoldDB" id="A0AAJ7SVW3"/>
<dbReference type="GO" id="GO:0005737">
    <property type="term" value="C:cytoplasm"/>
    <property type="evidence" value="ECO:0007669"/>
    <property type="project" value="TreeGrafter"/>
</dbReference>
<evidence type="ECO:0000259" key="10">
    <source>
        <dbReference type="PROSITE" id="PS50208"/>
    </source>
</evidence>
<dbReference type="SUPFAM" id="SSF52129">
    <property type="entry name" value="Caspase-like"/>
    <property type="match status" value="1"/>
</dbReference>
<dbReference type="GO" id="GO:0006915">
    <property type="term" value="P:apoptotic process"/>
    <property type="evidence" value="ECO:0007669"/>
    <property type="project" value="UniProtKB-KW"/>
</dbReference>
<evidence type="ECO:0000256" key="5">
    <source>
        <dbReference type="ARBA" id="ARBA00022807"/>
    </source>
</evidence>
<dbReference type="GO" id="GO:0004197">
    <property type="term" value="F:cysteine-type endopeptidase activity"/>
    <property type="evidence" value="ECO:0007669"/>
    <property type="project" value="InterPro"/>
</dbReference>
<dbReference type="Proteomes" id="UP001318040">
    <property type="component" value="Chromosome 8"/>
</dbReference>
<dbReference type="InterPro" id="IPR002138">
    <property type="entry name" value="Pept_C14_p10"/>
</dbReference>
<evidence type="ECO:0000256" key="7">
    <source>
        <dbReference type="RuleBase" id="RU003971"/>
    </source>
</evidence>
<keyword evidence="3" id="KW-0053">Apoptosis</keyword>
<evidence type="ECO:0000256" key="6">
    <source>
        <dbReference type="ARBA" id="ARBA00023145"/>
    </source>
</evidence>
<feature type="domain" description="Caspase family p10" evidence="9">
    <location>
        <begin position="304"/>
        <end position="391"/>
    </location>
</feature>
<dbReference type="InterPro" id="IPR011600">
    <property type="entry name" value="Pept_C14_caspase"/>
</dbReference>
<dbReference type="CDD" id="cd00032">
    <property type="entry name" value="CASc"/>
    <property type="match status" value="1"/>
</dbReference>
<evidence type="ECO:0000259" key="9">
    <source>
        <dbReference type="PROSITE" id="PS50207"/>
    </source>
</evidence>
<dbReference type="InterPro" id="IPR015917">
    <property type="entry name" value="Pept_C14A"/>
</dbReference>
<dbReference type="InterPro" id="IPR002398">
    <property type="entry name" value="Pept_C14"/>
</dbReference>
<evidence type="ECO:0000313" key="12">
    <source>
        <dbReference type="RefSeq" id="XP_032805578.1"/>
    </source>
</evidence>